<dbReference type="GO" id="GO:0016020">
    <property type="term" value="C:membrane"/>
    <property type="evidence" value="ECO:0007669"/>
    <property type="project" value="UniProtKB-SubCell"/>
</dbReference>
<feature type="transmembrane region" description="Helical" evidence="5">
    <location>
        <begin position="90"/>
        <end position="111"/>
    </location>
</feature>
<evidence type="ECO:0008006" key="8">
    <source>
        <dbReference type="Google" id="ProtNLM"/>
    </source>
</evidence>
<evidence type="ECO:0000313" key="7">
    <source>
        <dbReference type="Proteomes" id="UP000799539"/>
    </source>
</evidence>
<dbReference type="Pfam" id="PF07690">
    <property type="entry name" value="MFS_1"/>
    <property type="match status" value="1"/>
</dbReference>
<dbReference type="InterPro" id="IPR051617">
    <property type="entry name" value="UNC-93-like_regulator"/>
</dbReference>
<protein>
    <recommendedName>
        <fullName evidence="8">Major facilitator superfamily (MFS) profile domain-containing protein</fullName>
    </recommendedName>
</protein>
<evidence type="ECO:0000313" key="6">
    <source>
        <dbReference type="EMBL" id="KAF2217667.1"/>
    </source>
</evidence>
<comment type="subcellular location">
    <subcellularLocation>
        <location evidence="1">Membrane</location>
        <topology evidence="1">Multi-pass membrane protein</topology>
    </subcellularLocation>
</comment>
<accession>A0A6A6FW59</accession>
<feature type="transmembrane region" description="Helical" evidence="5">
    <location>
        <begin position="276"/>
        <end position="299"/>
    </location>
</feature>
<dbReference type="InterPro" id="IPR011701">
    <property type="entry name" value="MFS"/>
</dbReference>
<dbReference type="EMBL" id="ML992662">
    <property type="protein sequence ID" value="KAF2217667.1"/>
    <property type="molecule type" value="Genomic_DNA"/>
</dbReference>
<name>A0A6A6FW59_9PEZI</name>
<gene>
    <name evidence="6" type="ORF">CERZMDRAFT_31023</name>
</gene>
<feature type="transmembrane region" description="Helical" evidence="5">
    <location>
        <begin position="215"/>
        <end position="236"/>
    </location>
</feature>
<evidence type="ECO:0000256" key="4">
    <source>
        <dbReference type="ARBA" id="ARBA00023136"/>
    </source>
</evidence>
<evidence type="ECO:0000256" key="5">
    <source>
        <dbReference type="SAM" id="Phobius"/>
    </source>
</evidence>
<dbReference type="Gene3D" id="1.20.1250.20">
    <property type="entry name" value="MFS general substrate transporter like domains"/>
    <property type="match status" value="1"/>
</dbReference>
<dbReference type="Proteomes" id="UP000799539">
    <property type="component" value="Unassembled WGS sequence"/>
</dbReference>
<proteinExistence type="predicted"/>
<keyword evidence="4 5" id="KW-0472">Membrane</keyword>
<feature type="transmembrane region" description="Helical" evidence="5">
    <location>
        <begin position="449"/>
        <end position="471"/>
    </location>
</feature>
<feature type="transmembrane region" description="Helical" evidence="5">
    <location>
        <begin position="52"/>
        <end position="70"/>
    </location>
</feature>
<sequence>MSSSAAAEGNKKNDAAVDIKVSDAGDLERDVANGTQTATFDLSYLRSTKMTIFYRSVLFQMVLFGALSFVGPAMNDAITNLGGGGLKTPYLANLANSLNYAMGCATTLFGGPLINKLGIRNSCIIAALIFPLTGSAYYTSAKFGNQSYLLTSRIIEGVTSGFLYVAETTAMLSYPPQDDRGFYLGIWSAMRNSGSVVGGAINFSTNSKDDSAGGIAWFTYLLFVGFECTGIIWAVLLSTTSKVRRRDGTRVPTRSEHTTWKQEFAALGKVMAQKHIWFVAIPGFYSFFYGGTMGTYLSLHFSVRARALSSLVVPSLVIPLVIAYGRLLDMTQWTRGRRAWTAFFCWVVPQIGCFIWIGIEYSKFGTSKNVGLDYERETHRWAEAYVPYLIIFVTGYWTQLSLYWMLGCLSPNVETSSRVGGLFRAFETAGQAISYGINSASKADPRRPFYANCGVLALTIPCMIMLIRLVGESKVHDETCNEPVKVVDELPEPDTKRVDQRHISEREE</sequence>
<reference evidence="6" key="1">
    <citation type="journal article" date="2020" name="Stud. Mycol.">
        <title>101 Dothideomycetes genomes: a test case for predicting lifestyles and emergence of pathogens.</title>
        <authorList>
            <person name="Haridas S."/>
            <person name="Albert R."/>
            <person name="Binder M."/>
            <person name="Bloem J."/>
            <person name="Labutti K."/>
            <person name="Salamov A."/>
            <person name="Andreopoulos B."/>
            <person name="Baker S."/>
            <person name="Barry K."/>
            <person name="Bills G."/>
            <person name="Bluhm B."/>
            <person name="Cannon C."/>
            <person name="Castanera R."/>
            <person name="Culley D."/>
            <person name="Daum C."/>
            <person name="Ezra D."/>
            <person name="Gonzalez J."/>
            <person name="Henrissat B."/>
            <person name="Kuo A."/>
            <person name="Liang C."/>
            <person name="Lipzen A."/>
            <person name="Lutzoni F."/>
            <person name="Magnuson J."/>
            <person name="Mondo S."/>
            <person name="Nolan M."/>
            <person name="Ohm R."/>
            <person name="Pangilinan J."/>
            <person name="Park H.-J."/>
            <person name="Ramirez L."/>
            <person name="Alfaro M."/>
            <person name="Sun H."/>
            <person name="Tritt A."/>
            <person name="Yoshinaga Y."/>
            <person name="Zwiers L.-H."/>
            <person name="Turgeon B."/>
            <person name="Goodwin S."/>
            <person name="Spatafora J."/>
            <person name="Crous P."/>
            <person name="Grigoriev I."/>
        </authorList>
    </citation>
    <scope>NUCLEOTIDE SEQUENCE</scope>
    <source>
        <strain evidence="6">SCOH1-5</strain>
    </source>
</reference>
<dbReference type="AlphaFoldDB" id="A0A6A6FW59"/>
<feature type="transmembrane region" description="Helical" evidence="5">
    <location>
        <begin position="339"/>
        <end position="359"/>
    </location>
</feature>
<keyword evidence="7" id="KW-1185">Reference proteome</keyword>
<dbReference type="PANTHER" id="PTHR23294">
    <property type="entry name" value="ET TRANSLATION PRODUCT-RELATED"/>
    <property type="match status" value="1"/>
</dbReference>
<dbReference type="GO" id="GO:0022857">
    <property type="term" value="F:transmembrane transporter activity"/>
    <property type="evidence" value="ECO:0007669"/>
    <property type="project" value="InterPro"/>
</dbReference>
<evidence type="ECO:0000256" key="3">
    <source>
        <dbReference type="ARBA" id="ARBA00022989"/>
    </source>
</evidence>
<evidence type="ECO:0000256" key="2">
    <source>
        <dbReference type="ARBA" id="ARBA00022692"/>
    </source>
</evidence>
<dbReference type="OrthoDB" id="196103at2759"/>
<feature type="transmembrane region" description="Helical" evidence="5">
    <location>
        <begin position="385"/>
        <end position="406"/>
    </location>
</feature>
<dbReference type="SUPFAM" id="SSF103473">
    <property type="entry name" value="MFS general substrate transporter"/>
    <property type="match status" value="1"/>
</dbReference>
<dbReference type="InterPro" id="IPR036259">
    <property type="entry name" value="MFS_trans_sf"/>
</dbReference>
<keyword evidence="3 5" id="KW-1133">Transmembrane helix</keyword>
<keyword evidence="2 5" id="KW-0812">Transmembrane</keyword>
<feature type="transmembrane region" description="Helical" evidence="5">
    <location>
        <begin position="305"/>
        <end position="327"/>
    </location>
</feature>
<evidence type="ECO:0000256" key="1">
    <source>
        <dbReference type="ARBA" id="ARBA00004141"/>
    </source>
</evidence>
<organism evidence="6 7">
    <name type="scientific">Cercospora zeae-maydis SCOH1-5</name>
    <dbReference type="NCBI Taxonomy" id="717836"/>
    <lineage>
        <taxon>Eukaryota</taxon>
        <taxon>Fungi</taxon>
        <taxon>Dikarya</taxon>
        <taxon>Ascomycota</taxon>
        <taxon>Pezizomycotina</taxon>
        <taxon>Dothideomycetes</taxon>
        <taxon>Dothideomycetidae</taxon>
        <taxon>Mycosphaerellales</taxon>
        <taxon>Mycosphaerellaceae</taxon>
        <taxon>Cercospora</taxon>
    </lineage>
</organism>
<dbReference type="PANTHER" id="PTHR23294:SF19">
    <property type="entry name" value="DUF895 DOMAIN MEMBRANE PROTEIN-RELATED"/>
    <property type="match status" value="1"/>
</dbReference>
<feature type="transmembrane region" description="Helical" evidence="5">
    <location>
        <begin position="123"/>
        <end position="140"/>
    </location>
</feature>